<dbReference type="InterPro" id="IPR014757">
    <property type="entry name" value="Tscrpt_reg_IclR_C"/>
</dbReference>
<dbReference type="Proteomes" id="UP001363010">
    <property type="component" value="Unassembled WGS sequence"/>
</dbReference>
<evidence type="ECO:0000256" key="2">
    <source>
        <dbReference type="ARBA" id="ARBA00023125"/>
    </source>
</evidence>
<sequence length="531" mass="56076">MANTSGEGTGALEKALDVLDAIGAAPNGLGQSELAERLALPRTTVYRLLATLVARGLVRRDPLRRVYCLGFRCFEMARQAYAMPDLVAAAALELRALRDLTGETSYLATLDGREVISLERCDGAHSQRSAAALGERKPVHCTSQGKAILSALPDEERDAIVRDVVLKPLTPLTITDRRRLQAELRITKARGYSIDDEEIVLGVRCVGAPVIDSAGQVRGAISVAGPAYRLTRARLDLLGPELVDSARRIGAQLHPAGADVTPGTEASVSALPGHWAFHGAHPLWSADGRRLWWADVLAPSVHVMEEGVDRELCAIESPIVGLLRAGEDVIAVHERGAARVGADGQTSAHTPWLQGQVLAVCNGAEQEIWAAVALPEAGTAIGRVRDNATLDVQWRIGEPVHGLGWHADAGALYATAQGSGAILVMQPGQAAVRRLASVPKGSGRVCGLAFDSHGGIWTALCDGWSIARFTPDGQLDRVVGLPVPCATDLVLSPAADGEGRESLTITTARHSVALDMLASAPLSGRLLSMVT</sequence>
<evidence type="ECO:0000256" key="3">
    <source>
        <dbReference type="ARBA" id="ARBA00023163"/>
    </source>
</evidence>
<dbReference type="Pfam" id="PF08450">
    <property type="entry name" value="SGL"/>
    <property type="match status" value="1"/>
</dbReference>
<dbReference type="InterPro" id="IPR029016">
    <property type="entry name" value="GAF-like_dom_sf"/>
</dbReference>
<keyword evidence="3" id="KW-0804">Transcription</keyword>
<dbReference type="Gene3D" id="3.30.450.40">
    <property type="match status" value="1"/>
</dbReference>
<dbReference type="EMBL" id="JBBKZV010000027">
    <property type="protein sequence ID" value="MEJ8825955.1"/>
    <property type="molecule type" value="Genomic_DNA"/>
</dbReference>
<feature type="domain" description="IclR-ED" evidence="5">
    <location>
        <begin position="72"/>
        <end position="255"/>
    </location>
</feature>
<name>A0ABU8W7C5_9BURK</name>
<organism evidence="6 7">
    <name type="scientific">Variovorax humicola</name>
    <dbReference type="NCBI Taxonomy" id="1769758"/>
    <lineage>
        <taxon>Bacteria</taxon>
        <taxon>Pseudomonadati</taxon>
        <taxon>Pseudomonadota</taxon>
        <taxon>Betaproteobacteria</taxon>
        <taxon>Burkholderiales</taxon>
        <taxon>Comamonadaceae</taxon>
        <taxon>Variovorax</taxon>
    </lineage>
</organism>
<evidence type="ECO:0000259" key="5">
    <source>
        <dbReference type="PROSITE" id="PS51078"/>
    </source>
</evidence>
<dbReference type="InterPro" id="IPR036390">
    <property type="entry name" value="WH_DNA-bd_sf"/>
</dbReference>
<gene>
    <name evidence="6" type="ORF">WKW80_28660</name>
</gene>
<dbReference type="Pfam" id="PF01614">
    <property type="entry name" value="IclR_C"/>
    <property type="match status" value="1"/>
</dbReference>
<dbReference type="InterPro" id="IPR050707">
    <property type="entry name" value="HTH_MetabolicPath_Reg"/>
</dbReference>
<dbReference type="SUPFAM" id="SSF55781">
    <property type="entry name" value="GAF domain-like"/>
    <property type="match status" value="1"/>
</dbReference>
<proteinExistence type="predicted"/>
<keyword evidence="2" id="KW-0238">DNA-binding</keyword>
<dbReference type="InterPro" id="IPR011042">
    <property type="entry name" value="6-blade_b-propeller_TolB-like"/>
</dbReference>
<comment type="caution">
    <text evidence="6">The sequence shown here is derived from an EMBL/GenBank/DDBJ whole genome shotgun (WGS) entry which is preliminary data.</text>
</comment>
<dbReference type="CDD" id="cd00090">
    <property type="entry name" value="HTH_ARSR"/>
    <property type="match status" value="1"/>
</dbReference>
<dbReference type="PANTHER" id="PTHR30136:SF35">
    <property type="entry name" value="HTH-TYPE TRANSCRIPTIONAL REGULATOR RV1719"/>
    <property type="match status" value="1"/>
</dbReference>
<evidence type="ECO:0000259" key="4">
    <source>
        <dbReference type="PROSITE" id="PS51077"/>
    </source>
</evidence>
<keyword evidence="1" id="KW-0805">Transcription regulation</keyword>
<dbReference type="SMART" id="SM00346">
    <property type="entry name" value="HTH_ICLR"/>
    <property type="match status" value="1"/>
</dbReference>
<dbReference type="Gene3D" id="1.10.10.10">
    <property type="entry name" value="Winged helix-like DNA-binding domain superfamily/Winged helix DNA-binding domain"/>
    <property type="match status" value="1"/>
</dbReference>
<keyword evidence="7" id="KW-1185">Reference proteome</keyword>
<dbReference type="PROSITE" id="PS51077">
    <property type="entry name" value="HTH_ICLR"/>
    <property type="match status" value="1"/>
</dbReference>
<dbReference type="InterPro" id="IPR005471">
    <property type="entry name" value="Tscrpt_reg_IclR_N"/>
</dbReference>
<dbReference type="PROSITE" id="PS51078">
    <property type="entry name" value="ICLR_ED"/>
    <property type="match status" value="1"/>
</dbReference>
<evidence type="ECO:0000313" key="7">
    <source>
        <dbReference type="Proteomes" id="UP001363010"/>
    </source>
</evidence>
<accession>A0ABU8W7C5</accession>
<dbReference type="Pfam" id="PF09339">
    <property type="entry name" value="HTH_IclR"/>
    <property type="match status" value="1"/>
</dbReference>
<dbReference type="InterPro" id="IPR013658">
    <property type="entry name" value="SGL"/>
</dbReference>
<dbReference type="InterPro" id="IPR011991">
    <property type="entry name" value="ArsR-like_HTH"/>
</dbReference>
<dbReference type="SUPFAM" id="SSF46785">
    <property type="entry name" value="Winged helix' DNA-binding domain"/>
    <property type="match status" value="1"/>
</dbReference>
<dbReference type="RefSeq" id="WP_340366989.1">
    <property type="nucleotide sequence ID" value="NZ_JBBKZV010000027.1"/>
</dbReference>
<dbReference type="Gene3D" id="2.120.10.30">
    <property type="entry name" value="TolB, C-terminal domain"/>
    <property type="match status" value="1"/>
</dbReference>
<reference evidence="6 7" key="1">
    <citation type="submission" date="2024-03" db="EMBL/GenBank/DDBJ databases">
        <title>Novel species of the genus Variovorax.</title>
        <authorList>
            <person name="Liu Q."/>
            <person name="Xin Y.-H."/>
        </authorList>
    </citation>
    <scope>NUCLEOTIDE SEQUENCE [LARGE SCALE GENOMIC DNA]</scope>
    <source>
        <strain evidence="6 7">KACC 18501</strain>
    </source>
</reference>
<feature type="domain" description="HTH iclR-type" evidence="4">
    <location>
        <begin position="9"/>
        <end position="71"/>
    </location>
</feature>
<dbReference type="InterPro" id="IPR036388">
    <property type="entry name" value="WH-like_DNA-bd_sf"/>
</dbReference>
<dbReference type="PANTHER" id="PTHR30136">
    <property type="entry name" value="HELIX-TURN-HELIX TRANSCRIPTIONAL REGULATOR, ICLR FAMILY"/>
    <property type="match status" value="1"/>
</dbReference>
<dbReference type="SUPFAM" id="SSF63829">
    <property type="entry name" value="Calcium-dependent phosphotriesterase"/>
    <property type="match status" value="1"/>
</dbReference>
<evidence type="ECO:0000256" key="1">
    <source>
        <dbReference type="ARBA" id="ARBA00023015"/>
    </source>
</evidence>
<protein>
    <submittedName>
        <fullName evidence="6">IclR family transcriptional regulator C-terminal domain-containing protein</fullName>
    </submittedName>
</protein>
<evidence type="ECO:0000313" key="6">
    <source>
        <dbReference type="EMBL" id="MEJ8825955.1"/>
    </source>
</evidence>